<keyword evidence="1" id="KW-0812">Transmembrane</keyword>
<feature type="transmembrane region" description="Helical" evidence="1">
    <location>
        <begin position="293"/>
        <end position="313"/>
    </location>
</feature>
<keyword evidence="1" id="KW-1133">Transmembrane helix</keyword>
<name>A0A1V6RA52_9EURO</name>
<reference evidence="3" key="1">
    <citation type="journal article" date="2017" name="Nat. Microbiol.">
        <title>Global analysis of biosynthetic gene clusters reveals vast potential of secondary metabolite production in Penicillium species.</title>
        <authorList>
            <person name="Nielsen J.C."/>
            <person name="Grijseels S."/>
            <person name="Prigent S."/>
            <person name="Ji B."/>
            <person name="Dainat J."/>
            <person name="Nielsen K.F."/>
            <person name="Frisvad J.C."/>
            <person name="Workman M."/>
            <person name="Nielsen J."/>
        </authorList>
    </citation>
    <scope>NUCLEOTIDE SEQUENCE [LARGE SCALE GENOMIC DNA]</scope>
    <source>
        <strain evidence="3">IBT 29525</strain>
    </source>
</reference>
<proteinExistence type="predicted"/>
<sequence length="314" mass="33019">MTTAAVAGGYWTFENYGPITTTFTPAPSCTATDRLSLALIDDYMTQVKFQVSCPTSTSDWDCMPPGTTTSATWYDEKKWVASAGYYSPGLYCPSGWETIGMAARDDKSLSTSGFLTTSERKIPSYEEPVTLLASLLEPSQTIALCCPSSMTPNGLGQCIAQVPTYKPSVGCEVYVDSDYSWEKVTWTHVYSDITMTDTYDVNSFVSATTSTSSTSFPHGAESVLTAISFVPMITMVHHRSDLEAAGVTVASTSAKSTGTEAGTGTASSEATGIAASTSNAAYRVGSRASSLDGFGAIIGGLTVAVALGVTMIIL</sequence>
<evidence type="ECO:0000256" key="1">
    <source>
        <dbReference type="SAM" id="Phobius"/>
    </source>
</evidence>
<dbReference type="AlphaFoldDB" id="A0A1V6RA52"/>
<organism evidence="2 3">
    <name type="scientific">Penicillium solitum</name>
    <dbReference type="NCBI Taxonomy" id="60172"/>
    <lineage>
        <taxon>Eukaryota</taxon>
        <taxon>Fungi</taxon>
        <taxon>Dikarya</taxon>
        <taxon>Ascomycota</taxon>
        <taxon>Pezizomycotina</taxon>
        <taxon>Eurotiomycetes</taxon>
        <taxon>Eurotiomycetidae</taxon>
        <taxon>Eurotiales</taxon>
        <taxon>Aspergillaceae</taxon>
        <taxon>Penicillium</taxon>
    </lineage>
</organism>
<keyword evidence="3" id="KW-1185">Reference proteome</keyword>
<evidence type="ECO:0000313" key="3">
    <source>
        <dbReference type="Proteomes" id="UP000191612"/>
    </source>
</evidence>
<dbReference type="EMBL" id="MDYO01000010">
    <property type="protein sequence ID" value="OQD98131.1"/>
    <property type="molecule type" value="Genomic_DNA"/>
</dbReference>
<accession>A0A1V6RA52</accession>
<keyword evidence="1" id="KW-0472">Membrane</keyword>
<protein>
    <submittedName>
        <fullName evidence="2">Uncharacterized protein</fullName>
    </submittedName>
</protein>
<gene>
    <name evidence="2" type="ORF">PENSOL_c010G01331</name>
</gene>
<comment type="caution">
    <text evidence="2">The sequence shown here is derived from an EMBL/GenBank/DDBJ whole genome shotgun (WGS) entry which is preliminary data.</text>
</comment>
<evidence type="ECO:0000313" key="2">
    <source>
        <dbReference type="EMBL" id="OQD98131.1"/>
    </source>
</evidence>
<dbReference type="Proteomes" id="UP000191612">
    <property type="component" value="Unassembled WGS sequence"/>
</dbReference>